<dbReference type="InterPro" id="IPR050545">
    <property type="entry name" value="Mycobact_MmpL"/>
</dbReference>
<evidence type="ECO:0000259" key="7">
    <source>
        <dbReference type="PROSITE" id="PS50156"/>
    </source>
</evidence>
<evidence type="ECO:0000313" key="9">
    <source>
        <dbReference type="Proteomes" id="UP001266357"/>
    </source>
</evidence>
<evidence type="ECO:0000313" key="8">
    <source>
        <dbReference type="EMBL" id="MDT0603166.1"/>
    </source>
</evidence>
<sequence>MHYSQLLQFALNKPKTIYAIVITMVLISLAMIPQLTIDTDPENMLSSQNSERVFHNNIKKTFNMPDMIVVGIVSENSIYQPKTLAILQQLSDKILQIEGVITQDLLSLSVVDNITQEKNGGIRFEYLMQRAPKDLAGSEKIAEAVKRLPLLANTLVSGDDKAAAIYVPITAKDLSYSIAEQIREINQTFTHHDLTFHITGLPIAEDQFGYEMFVQMGIAAPLAGLAIFVLLWYFFRNFPLIIAPMAVAMATVIIIMGALIGLGFTVHIMTSMIAIFLMPIAVVDSVHILSEFSDRYKEGDDTKQVIKKVMSHLFTPMLFTSITSAVGFYSLLLTPIPPVKIFGAFIGTGILLAFLLTVIYLPVYLSRLSPKSLANLQLAVAKMEEKGRLSNSLLWLGNLATKKAKAIIFSFIVIFIFSLVGINKIIINDNPVNWFKADHEIRIADKVLNEHFAGTYDAWLVFSQPQKDVQQAELTFMQLIADANQQGIDLSTIQEHLAQWKSSTDKGIFSQELLIKLDDLAFSVAMEHQAAIDKLYQFADQQFAQQKLYIQPEMLNWLADLQTALNNTALVGKTNGLSDIVRTVNRELHSGNALDFVIPKTSNGVAQTLLQYQSSHRPNDLWHFVSQDYQQSLIWLQMTSGDNQHTTAVVEWVNQYVQQNPAPIDVEMNWAGKSYLNIVWQDAMVNGMLNSLLSSFVIVFLMMALLFRSIKYGVLAMLPLTLTISLIYGLIGWLGKAYDMPIAVLSALTLGLSIDFAIHFLQRVRELEKQTNSLTKALLLMFEEPSRAISRNAIVIAIGFTPLLLSPLMPYITVGFFLASIMIVSALVTLLLLPALLSLFSKDQTTNNQA</sequence>
<keyword evidence="2" id="KW-1003">Cell membrane</keyword>
<dbReference type="Pfam" id="PF03176">
    <property type="entry name" value="MMPL"/>
    <property type="match status" value="2"/>
</dbReference>
<evidence type="ECO:0000256" key="2">
    <source>
        <dbReference type="ARBA" id="ARBA00022475"/>
    </source>
</evidence>
<proteinExistence type="predicted"/>
<comment type="subcellular location">
    <subcellularLocation>
        <location evidence="1">Cell membrane</location>
        <topology evidence="1">Multi-pass membrane protein</topology>
    </subcellularLocation>
</comment>
<feature type="transmembrane region" description="Helical" evidence="6">
    <location>
        <begin position="16"/>
        <end position="37"/>
    </location>
</feature>
<dbReference type="InterPro" id="IPR001036">
    <property type="entry name" value="Acrflvin-R"/>
</dbReference>
<feature type="transmembrane region" description="Helical" evidence="6">
    <location>
        <begin position="714"/>
        <end position="734"/>
    </location>
</feature>
<protein>
    <submittedName>
        <fullName evidence="8">MMPL family transporter</fullName>
    </submittedName>
</protein>
<dbReference type="InterPro" id="IPR004869">
    <property type="entry name" value="MMPL_dom"/>
</dbReference>
<organism evidence="8 9">
    <name type="scientific">Thalassotalea castellviae</name>
    <dbReference type="NCBI Taxonomy" id="3075612"/>
    <lineage>
        <taxon>Bacteria</taxon>
        <taxon>Pseudomonadati</taxon>
        <taxon>Pseudomonadota</taxon>
        <taxon>Gammaproteobacteria</taxon>
        <taxon>Alteromonadales</taxon>
        <taxon>Colwelliaceae</taxon>
        <taxon>Thalassotalea</taxon>
    </lineage>
</organism>
<dbReference type="RefSeq" id="WP_311578764.1">
    <property type="nucleotide sequence ID" value="NZ_JAVRIF010000002.1"/>
</dbReference>
<feature type="domain" description="SSD" evidence="7">
    <location>
        <begin position="240"/>
        <end position="367"/>
    </location>
</feature>
<evidence type="ECO:0000256" key="3">
    <source>
        <dbReference type="ARBA" id="ARBA00022692"/>
    </source>
</evidence>
<feature type="transmembrane region" description="Helical" evidence="6">
    <location>
        <begin position="241"/>
        <end position="262"/>
    </location>
</feature>
<accession>A0ABU3A2J0</accession>
<feature type="transmembrane region" description="Helical" evidence="6">
    <location>
        <begin position="268"/>
        <end position="289"/>
    </location>
</feature>
<dbReference type="PROSITE" id="PS50156">
    <property type="entry name" value="SSD"/>
    <property type="match status" value="1"/>
</dbReference>
<keyword evidence="3 6" id="KW-0812">Transmembrane</keyword>
<evidence type="ECO:0000256" key="1">
    <source>
        <dbReference type="ARBA" id="ARBA00004651"/>
    </source>
</evidence>
<keyword evidence="5 6" id="KW-0472">Membrane</keyword>
<keyword evidence="4 6" id="KW-1133">Transmembrane helix</keyword>
<feature type="transmembrane region" description="Helical" evidence="6">
    <location>
        <begin position="788"/>
        <end position="805"/>
    </location>
</feature>
<name>A0ABU3A2J0_9GAMM</name>
<feature type="transmembrane region" description="Helical" evidence="6">
    <location>
        <begin position="406"/>
        <end position="427"/>
    </location>
</feature>
<evidence type="ECO:0000256" key="6">
    <source>
        <dbReference type="SAM" id="Phobius"/>
    </source>
</evidence>
<feature type="transmembrane region" description="Helical" evidence="6">
    <location>
        <begin position="309"/>
        <end position="329"/>
    </location>
</feature>
<dbReference type="SUPFAM" id="SSF82866">
    <property type="entry name" value="Multidrug efflux transporter AcrB transmembrane domain"/>
    <property type="match status" value="2"/>
</dbReference>
<dbReference type="Proteomes" id="UP001266357">
    <property type="component" value="Unassembled WGS sequence"/>
</dbReference>
<dbReference type="PANTHER" id="PTHR33406">
    <property type="entry name" value="MEMBRANE PROTEIN MJ1562-RELATED"/>
    <property type="match status" value="1"/>
</dbReference>
<evidence type="ECO:0000256" key="5">
    <source>
        <dbReference type="ARBA" id="ARBA00023136"/>
    </source>
</evidence>
<feature type="transmembrane region" description="Helical" evidence="6">
    <location>
        <begin position="212"/>
        <end position="234"/>
    </location>
</feature>
<feature type="transmembrane region" description="Helical" evidence="6">
    <location>
        <begin position="811"/>
        <end position="833"/>
    </location>
</feature>
<dbReference type="PRINTS" id="PR00702">
    <property type="entry name" value="ACRIFLAVINRP"/>
</dbReference>
<feature type="transmembrane region" description="Helical" evidence="6">
    <location>
        <begin position="687"/>
        <end position="707"/>
    </location>
</feature>
<gene>
    <name evidence="8" type="ORF">RM573_06125</name>
</gene>
<keyword evidence="9" id="KW-1185">Reference proteome</keyword>
<dbReference type="EMBL" id="JAVRIF010000002">
    <property type="protein sequence ID" value="MDT0603166.1"/>
    <property type="molecule type" value="Genomic_DNA"/>
</dbReference>
<dbReference type="PANTHER" id="PTHR33406:SF13">
    <property type="entry name" value="MEMBRANE PROTEIN YDFJ"/>
    <property type="match status" value="1"/>
</dbReference>
<feature type="transmembrane region" description="Helical" evidence="6">
    <location>
        <begin position="740"/>
        <end position="761"/>
    </location>
</feature>
<comment type="caution">
    <text evidence="8">The sequence shown here is derived from an EMBL/GenBank/DDBJ whole genome shotgun (WGS) entry which is preliminary data.</text>
</comment>
<reference evidence="8 9" key="1">
    <citation type="submission" date="2023-09" db="EMBL/GenBank/DDBJ databases">
        <authorList>
            <person name="Rey-Velasco X."/>
        </authorList>
    </citation>
    <scope>NUCLEOTIDE SEQUENCE [LARGE SCALE GENOMIC DNA]</scope>
    <source>
        <strain evidence="8 9">W431</strain>
    </source>
</reference>
<evidence type="ECO:0000256" key="4">
    <source>
        <dbReference type="ARBA" id="ARBA00022989"/>
    </source>
</evidence>
<dbReference type="Gene3D" id="1.20.1640.10">
    <property type="entry name" value="Multidrug efflux transporter AcrB transmembrane domain"/>
    <property type="match status" value="2"/>
</dbReference>
<dbReference type="InterPro" id="IPR000731">
    <property type="entry name" value="SSD"/>
</dbReference>
<feature type="transmembrane region" description="Helical" evidence="6">
    <location>
        <begin position="341"/>
        <end position="363"/>
    </location>
</feature>